<proteinExistence type="predicted"/>
<dbReference type="RefSeq" id="WP_062331718.1">
    <property type="nucleotide sequence ID" value="NZ_CBCRZU010000003.1"/>
</dbReference>
<dbReference type="KEGG" id="mos:AXE82_03970"/>
<organism evidence="1 2">
    <name type="scientific">Faucicola osloensis</name>
    <name type="common">Moraxella osloensis</name>
    <dbReference type="NCBI Taxonomy" id="34062"/>
    <lineage>
        <taxon>Bacteria</taxon>
        <taxon>Pseudomonadati</taxon>
        <taxon>Pseudomonadota</taxon>
        <taxon>Gammaproteobacteria</taxon>
        <taxon>Moraxellales</taxon>
        <taxon>Moraxellaceae</taxon>
        <taxon>Faucicola</taxon>
    </lineage>
</organism>
<reference evidence="1 2" key="1">
    <citation type="submission" date="2018-06" db="EMBL/GenBank/DDBJ databases">
        <authorList>
            <consortium name="Pathogen Informatics"/>
            <person name="Doyle S."/>
        </authorList>
    </citation>
    <scope>NUCLEOTIDE SEQUENCE [LARGE SCALE GENOMIC DNA]</scope>
    <source>
        <strain evidence="1 2">NCTC10465</strain>
    </source>
</reference>
<dbReference type="InterPro" id="IPR038086">
    <property type="entry name" value="DUF2789_sf"/>
</dbReference>
<sequence>MMIDGERNINMLFEQMGMDSDDASIEAFIQNNQLPQSVKLSDATFWTDNQRKFLKEEYHADAGWIEIIDELNTRLHKDAMDAANLTK</sequence>
<evidence type="ECO:0000313" key="1">
    <source>
        <dbReference type="EMBL" id="STY96903.1"/>
    </source>
</evidence>
<protein>
    <submittedName>
        <fullName evidence="1">Protein of uncharacterized function (DUF2789)</fullName>
    </submittedName>
</protein>
<dbReference type="EMBL" id="UGPY01000001">
    <property type="protein sequence ID" value="STY96903.1"/>
    <property type="molecule type" value="Genomic_DNA"/>
</dbReference>
<dbReference type="GeneID" id="35778120"/>
<dbReference type="Pfam" id="PF10982">
    <property type="entry name" value="DUF2789"/>
    <property type="match status" value="1"/>
</dbReference>
<keyword evidence="2" id="KW-1185">Reference proteome</keyword>
<accession>A0A0X8K660</accession>
<dbReference type="Proteomes" id="UP000255230">
    <property type="component" value="Unassembled WGS sequence"/>
</dbReference>
<gene>
    <name evidence="1" type="ORF">NCTC10465_00670</name>
</gene>
<evidence type="ECO:0000313" key="2">
    <source>
        <dbReference type="Proteomes" id="UP000255230"/>
    </source>
</evidence>
<dbReference type="InterPro" id="IPR021250">
    <property type="entry name" value="DUF2789"/>
</dbReference>
<dbReference type="Gene3D" id="1.10.10.1130">
    <property type="entry name" value="Uncharacterised protein PF10982, DUF2789"/>
    <property type="match status" value="1"/>
</dbReference>
<name>A0A0X8K660_FAUOS</name>
<dbReference type="AlphaFoldDB" id="A0A0X8K660"/>